<dbReference type="InterPro" id="IPR000418">
    <property type="entry name" value="Ets_dom"/>
</dbReference>
<feature type="compositionally biased region" description="Basic residues" evidence="2">
    <location>
        <begin position="173"/>
        <end position="182"/>
    </location>
</feature>
<protein>
    <recommendedName>
        <fullName evidence="3">ETS domain-containing protein</fullName>
    </recommendedName>
</protein>
<dbReference type="EMBL" id="JARBDR010000923">
    <property type="protein sequence ID" value="KAJ8297627.1"/>
    <property type="molecule type" value="Genomic_DNA"/>
</dbReference>
<evidence type="ECO:0000259" key="3">
    <source>
        <dbReference type="PROSITE" id="PS50061"/>
    </source>
</evidence>
<feature type="region of interest" description="Disordered" evidence="2">
    <location>
        <begin position="1"/>
        <end position="73"/>
    </location>
</feature>
<dbReference type="PROSITE" id="PS50061">
    <property type="entry name" value="ETS_DOMAIN_3"/>
    <property type="match status" value="1"/>
</dbReference>
<comment type="caution">
    <text evidence="4">The sequence shown here is derived from an EMBL/GenBank/DDBJ whole genome shotgun (WGS) entry which is preliminary data.</text>
</comment>
<dbReference type="Proteomes" id="UP001217089">
    <property type="component" value="Unassembled WGS sequence"/>
</dbReference>
<feature type="compositionally biased region" description="Low complexity" evidence="2">
    <location>
        <begin position="37"/>
        <end position="54"/>
    </location>
</feature>
<dbReference type="InterPro" id="IPR036390">
    <property type="entry name" value="WH_DNA-bd_sf"/>
</dbReference>
<evidence type="ECO:0000313" key="4">
    <source>
        <dbReference type="EMBL" id="KAJ8297627.1"/>
    </source>
</evidence>
<organism evidence="4 5">
    <name type="scientific">Tegillarca granosa</name>
    <name type="common">Malaysian cockle</name>
    <name type="synonym">Anadara granosa</name>
    <dbReference type="NCBI Taxonomy" id="220873"/>
    <lineage>
        <taxon>Eukaryota</taxon>
        <taxon>Metazoa</taxon>
        <taxon>Spiralia</taxon>
        <taxon>Lophotrochozoa</taxon>
        <taxon>Mollusca</taxon>
        <taxon>Bivalvia</taxon>
        <taxon>Autobranchia</taxon>
        <taxon>Pteriomorphia</taxon>
        <taxon>Arcoida</taxon>
        <taxon>Arcoidea</taxon>
        <taxon>Arcidae</taxon>
        <taxon>Tegillarca</taxon>
    </lineage>
</organism>
<accession>A0ABQ9E238</accession>
<keyword evidence="5" id="KW-1185">Reference proteome</keyword>
<comment type="similarity">
    <text evidence="1">Belongs to the ETS family.</text>
</comment>
<evidence type="ECO:0000256" key="2">
    <source>
        <dbReference type="SAM" id="MobiDB-lite"/>
    </source>
</evidence>
<dbReference type="InterPro" id="IPR036388">
    <property type="entry name" value="WH-like_DNA-bd_sf"/>
</dbReference>
<reference evidence="4 5" key="1">
    <citation type="submission" date="2022-12" db="EMBL/GenBank/DDBJ databases">
        <title>Chromosome-level genome of Tegillarca granosa.</title>
        <authorList>
            <person name="Kim J."/>
        </authorList>
    </citation>
    <scope>NUCLEOTIDE SEQUENCE [LARGE SCALE GENOMIC DNA]</scope>
    <source>
        <strain evidence="4">Teg-2019</strain>
        <tissue evidence="4">Adductor muscle</tissue>
    </source>
</reference>
<dbReference type="Gene3D" id="1.10.10.10">
    <property type="entry name" value="Winged helix-like DNA-binding domain superfamily/Winged helix DNA-binding domain"/>
    <property type="match status" value="1"/>
</dbReference>
<sequence>MSVDACEQQQKHGRQMAAEALLSMESPSTNSESKTFLQGILHLQQQQLQELQAQNNASLPPSPDSGYGDLDSVPDDKARIQALIAANVPSSSSSSPFIPPFCQLPQLQPPPAHQPLPAHFNSATHVAMRPDHVYPVSSPLLPSPSVHHPTYETSSSGCHSPTTNTPPLSPIRIKSKKGRKPKNPLECPINQPKRKRESRYYYARGILNKVDGQRLVYQFAEVPKGIIDIDCSNL</sequence>
<feature type="domain" description="ETS" evidence="3">
    <location>
        <begin position="189"/>
        <end position="220"/>
    </location>
</feature>
<evidence type="ECO:0000256" key="1">
    <source>
        <dbReference type="ARBA" id="ARBA00005562"/>
    </source>
</evidence>
<name>A0ABQ9E238_TEGGR</name>
<gene>
    <name evidence="4" type="ORF">KUTeg_024158</name>
</gene>
<evidence type="ECO:0000313" key="5">
    <source>
        <dbReference type="Proteomes" id="UP001217089"/>
    </source>
</evidence>
<proteinExistence type="inferred from homology"/>
<feature type="compositionally biased region" description="Polar residues" evidence="2">
    <location>
        <begin position="25"/>
        <end position="36"/>
    </location>
</feature>
<feature type="region of interest" description="Disordered" evidence="2">
    <location>
        <begin position="145"/>
        <end position="191"/>
    </location>
</feature>
<feature type="compositionally biased region" description="Polar residues" evidence="2">
    <location>
        <begin position="151"/>
        <end position="166"/>
    </location>
</feature>
<dbReference type="SUPFAM" id="SSF46785">
    <property type="entry name" value="Winged helix' DNA-binding domain"/>
    <property type="match status" value="1"/>
</dbReference>